<proteinExistence type="predicted"/>
<gene>
    <name evidence="2" type="ORF">PVT71_10465</name>
</gene>
<dbReference type="Pfam" id="PF09998">
    <property type="entry name" value="DUF2239"/>
    <property type="match status" value="1"/>
</dbReference>
<feature type="region of interest" description="Disordered" evidence="1">
    <location>
        <begin position="70"/>
        <end position="98"/>
    </location>
</feature>
<evidence type="ECO:0000256" key="1">
    <source>
        <dbReference type="SAM" id="MobiDB-lite"/>
    </source>
</evidence>
<sequence length="209" mass="22542">MTNRLDARLTAFRGHDLLIRGGSLEVALAVRDAMAGDPSAQVLVFDDANGRVVDLDLRGDEDEIAARLAAPLPSPRGRYRSPDVEAPEDEAATKGRGRPRLGVVSREVTLLPRHWDWLAAQRGGASATLRRLVDEARRAEGDAAQRKAGQEAAYAFLQAIAGDLPGYEEAVRALFAGDRAGLEQRLADWPEAIRSHALRLAFGGDAEEG</sequence>
<accession>A0AAU8AEG1</accession>
<protein>
    <submittedName>
        <fullName evidence="2">DUF2239 family protein</fullName>
    </submittedName>
</protein>
<evidence type="ECO:0000313" key="2">
    <source>
        <dbReference type="EMBL" id="XCC92899.1"/>
    </source>
</evidence>
<reference evidence="2" key="1">
    <citation type="submission" date="2023-02" db="EMBL/GenBank/DDBJ databases">
        <title>Description and genomic characterization of Salipiger bruguierae sp. nov., isolated from the sediment of mangrove plant Bruguiera sexangula.</title>
        <authorList>
            <person name="Long M."/>
        </authorList>
    </citation>
    <scope>NUCLEOTIDE SEQUENCE</scope>
    <source>
        <strain evidence="2">H15</strain>
    </source>
</reference>
<dbReference type="EMBL" id="CP123384">
    <property type="protein sequence ID" value="XCC92899.1"/>
    <property type="molecule type" value="Genomic_DNA"/>
</dbReference>
<dbReference type="AlphaFoldDB" id="A0AAU8AEG1"/>
<organism evidence="2">
    <name type="scientific">Alloyangia sp. H15</name>
    <dbReference type="NCBI Taxonomy" id="3029062"/>
    <lineage>
        <taxon>Bacteria</taxon>
        <taxon>Pseudomonadati</taxon>
        <taxon>Pseudomonadota</taxon>
        <taxon>Alphaproteobacteria</taxon>
        <taxon>Rhodobacterales</taxon>
        <taxon>Roseobacteraceae</taxon>
        <taxon>Alloyangia</taxon>
    </lineage>
</organism>
<name>A0AAU8AEG1_9RHOB</name>
<dbReference type="RefSeq" id="WP_353471727.1">
    <property type="nucleotide sequence ID" value="NZ_CP123384.1"/>
</dbReference>
<dbReference type="InterPro" id="IPR018715">
    <property type="entry name" value="DUF2239"/>
</dbReference>